<proteinExistence type="predicted"/>
<feature type="compositionally biased region" description="Basic and acidic residues" evidence="1">
    <location>
        <begin position="276"/>
        <end position="291"/>
    </location>
</feature>
<dbReference type="OrthoDB" id="2997660at2759"/>
<feature type="region of interest" description="Disordered" evidence="1">
    <location>
        <begin position="337"/>
        <end position="389"/>
    </location>
</feature>
<dbReference type="OMA" id="HWERENA"/>
<accession>A0A284QUB7</accession>
<sequence>MSSTLTKENSRSFSLTFPFGYQLNLKTTVSGMLSVKFRNPQSSDARSLGALDSSTEMIDVLEEPNVNRLPSMHDSHSEIMNTPELIARTPSPVPTEVIEHDPEDIARMLEKNGIKVCDYAYVATTEPVAETFDALVGISEYELRLDDTRPTRPHIKGKTLHRLLETGYISLEEATTRCQSQDMSALAEYRASPNVSYPWRVLPLTEEHEVKSWSVEERRTWVAKSQVALATKSSLHHYDRCVAQERARLESEERERQLIEEVMRRHWERENANIEAMKKRTLDDPEKEVSPGKKQKVAHDPPIALSSPTTAVSVHAQPTVSSLPSTPDTAAVIPSAPLVASRHNIGRTTTSSGIDPSGPARPNPPTPLLAARPARRGLGRTATLSSLDS</sequence>
<gene>
    <name evidence="2" type="ORF">ARMOST_03396</name>
</gene>
<feature type="region of interest" description="Disordered" evidence="1">
    <location>
        <begin position="276"/>
        <end position="302"/>
    </location>
</feature>
<evidence type="ECO:0000256" key="1">
    <source>
        <dbReference type="SAM" id="MobiDB-lite"/>
    </source>
</evidence>
<dbReference type="Proteomes" id="UP000219338">
    <property type="component" value="Unassembled WGS sequence"/>
</dbReference>
<dbReference type="EMBL" id="FUEG01000002">
    <property type="protein sequence ID" value="SJL00084.1"/>
    <property type="molecule type" value="Genomic_DNA"/>
</dbReference>
<keyword evidence="3" id="KW-1185">Reference proteome</keyword>
<organism evidence="2 3">
    <name type="scientific">Armillaria ostoyae</name>
    <name type="common">Armillaria root rot fungus</name>
    <dbReference type="NCBI Taxonomy" id="47428"/>
    <lineage>
        <taxon>Eukaryota</taxon>
        <taxon>Fungi</taxon>
        <taxon>Dikarya</taxon>
        <taxon>Basidiomycota</taxon>
        <taxon>Agaricomycotina</taxon>
        <taxon>Agaricomycetes</taxon>
        <taxon>Agaricomycetidae</taxon>
        <taxon>Agaricales</taxon>
        <taxon>Marasmiineae</taxon>
        <taxon>Physalacriaceae</taxon>
        <taxon>Armillaria</taxon>
    </lineage>
</organism>
<evidence type="ECO:0000313" key="3">
    <source>
        <dbReference type="Proteomes" id="UP000219338"/>
    </source>
</evidence>
<evidence type="ECO:0000313" key="2">
    <source>
        <dbReference type="EMBL" id="SJL00084.1"/>
    </source>
</evidence>
<name>A0A284QUB7_ARMOS</name>
<dbReference type="AlphaFoldDB" id="A0A284QUB7"/>
<protein>
    <submittedName>
        <fullName evidence="2">Uncharacterized protein</fullName>
    </submittedName>
</protein>
<reference evidence="3" key="1">
    <citation type="journal article" date="2017" name="Nat. Ecol. Evol.">
        <title>Genome expansion and lineage-specific genetic innovations in the forest pathogenic fungi Armillaria.</title>
        <authorList>
            <person name="Sipos G."/>
            <person name="Prasanna A.N."/>
            <person name="Walter M.C."/>
            <person name="O'Connor E."/>
            <person name="Balint B."/>
            <person name="Krizsan K."/>
            <person name="Kiss B."/>
            <person name="Hess J."/>
            <person name="Varga T."/>
            <person name="Slot J."/>
            <person name="Riley R."/>
            <person name="Boka B."/>
            <person name="Rigling D."/>
            <person name="Barry K."/>
            <person name="Lee J."/>
            <person name="Mihaltcheva S."/>
            <person name="LaButti K."/>
            <person name="Lipzen A."/>
            <person name="Waldron R."/>
            <person name="Moloney N.M."/>
            <person name="Sperisen C."/>
            <person name="Kredics L."/>
            <person name="Vagvoelgyi C."/>
            <person name="Patrignani A."/>
            <person name="Fitzpatrick D."/>
            <person name="Nagy I."/>
            <person name="Doyle S."/>
            <person name="Anderson J.B."/>
            <person name="Grigoriev I.V."/>
            <person name="Gueldener U."/>
            <person name="Muensterkoetter M."/>
            <person name="Nagy L.G."/>
        </authorList>
    </citation>
    <scope>NUCLEOTIDE SEQUENCE [LARGE SCALE GENOMIC DNA]</scope>
    <source>
        <strain evidence="3">C18/9</strain>
    </source>
</reference>